<feature type="compositionally biased region" description="Polar residues" evidence="1">
    <location>
        <begin position="257"/>
        <end position="269"/>
    </location>
</feature>
<dbReference type="RefSeq" id="WP_088560529.1">
    <property type="nucleotide sequence ID" value="NZ_FYEH01000003.1"/>
</dbReference>
<dbReference type="Pfam" id="PF00578">
    <property type="entry name" value="AhpC-TSA"/>
    <property type="match status" value="1"/>
</dbReference>
<dbReference type="Gene3D" id="3.40.30.10">
    <property type="entry name" value="Glutaredoxin"/>
    <property type="match status" value="1"/>
</dbReference>
<dbReference type="AlphaFoldDB" id="A0A212QUG9"/>
<dbReference type="InterPro" id="IPR041017">
    <property type="entry name" value="Thioredoxin_10"/>
</dbReference>
<evidence type="ECO:0000256" key="2">
    <source>
        <dbReference type="SAM" id="Phobius"/>
    </source>
</evidence>
<name>A0A212QUG9_9PROT</name>
<protein>
    <submittedName>
        <fullName evidence="4">Cytochrome c biogenesis protein CcdA</fullName>
    </submittedName>
</protein>
<accession>A0A212QUG9</accession>
<feature type="transmembrane region" description="Helical" evidence="2">
    <location>
        <begin position="40"/>
        <end position="63"/>
    </location>
</feature>
<dbReference type="SUPFAM" id="SSF52833">
    <property type="entry name" value="Thioredoxin-like"/>
    <property type="match status" value="1"/>
</dbReference>
<dbReference type="Proteomes" id="UP000197065">
    <property type="component" value="Unassembled WGS sequence"/>
</dbReference>
<dbReference type="EMBL" id="FYEH01000003">
    <property type="protein sequence ID" value="SNB63337.1"/>
    <property type="molecule type" value="Genomic_DNA"/>
</dbReference>
<dbReference type="OrthoDB" id="9811352at2"/>
<keyword evidence="2" id="KW-0472">Membrane</keyword>
<feature type="transmembrane region" description="Helical" evidence="2">
    <location>
        <begin position="6"/>
        <end position="28"/>
    </location>
</feature>
<dbReference type="InterPro" id="IPR050553">
    <property type="entry name" value="Thioredoxin_ResA/DsbE_sf"/>
</dbReference>
<dbReference type="Pfam" id="PF17991">
    <property type="entry name" value="Thioredoxin_10"/>
    <property type="match status" value="1"/>
</dbReference>
<evidence type="ECO:0000313" key="4">
    <source>
        <dbReference type="EMBL" id="SNB63337.1"/>
    </source>
</evidence>
<sequence>MLFFVLAYFGGVLTILSPCILPVLPFVFARSDRPFVSSGLPMLIGMALTFAAVATLAAVGGGWVIQANAYGRTLALILLTLFGVTLIFPALSEWLTRPLVDWGSRLSQSGDRHRGASPLLPSLGLGLATGLLWAPCAGPILGLILTGAALHGASVETSLLLATYAAGAATSLALALVIGGRVFKAMKRMLGAGEWIRRGLGAAVIAAVVVVALGLDTSFLTQVSLANTTSVEQMLLDRIRPPLPAQASAPTVGDGNTARTSDTAMTQGASTKQLDDLPVIGTSPALSGAVQWLNSPPLTTDELKGKVVLVDFWTYSCINCLRELPYVRAWAQKYKSQGLVVIGVHAPEFAFERDINNVKKAIDDLKINFPVAVDNDYAIWRAFANEYWPAEYFIDAQGRIRHQQFGEGDYDRSERVIQQLIAETGKGDVPAGIVQVNASGAEAAADMDDVKSPETYVGYRRAENFASENDMIADAPHVYKTADLQLNEWGLAGNWTINGEYAALNQAGGDIVYKFHARDLHLVLGPAPEGRPIRFQITIDGQKPGAAHGADVDAQGEGVVTDQRLYQLVRQSGPVRDHTFEIHFLDAGVQAYAFTFG</sequence>
<feature type="region of interest" description="Disordered" evidence="1">
    <location>
        <begin position="246"/>
        <end position="269"/>
    </location>
</feature>
<keyword evidence="2" id="KW-1133">Transmembrane helix</keyword>
<proteinExistence type="predicted"/>
<keyword evidence="2" id="KW-0812">Transmembrane</keyword>
<evidence type="ECO:0000313" key="5">
    <source>
        <dbReference type="Proteomes" id="UP000197065"/>
    </source>
</evidence>
<dbReference type="InterPro" id="IPR000866">
    <property type="entry name" value="AhpC/TSA"/>
</dbReference>
<dbReference type="PANTHER" id="PTHR42852">
    <property type="entry name" value="THIOL:DISULFIDE INTERCHANGE PROTEIN DSBE"/>
    <property type="match status" value="1"/>
</dbReference>
<dbReference type="CDD" id="cd03012">
    <property type="entry name" value="TlpA_like_DipZ_like"/>
    <property type="match status" value="1"/>
</dbReference>
<feature type="transmembrane region" description="Helical" evidence="2">
    <location>
        <begin position="122"/>
        <end position="149"/>
    </location>
</feature>
<dbReference type="GO" id="GO:0016209">
    <property type="term" value="F:antioxidant activity"/>
    <property type="evidence" value="ECO:0007669"/>
    <property type="project" value="InterPro"/>
</dbReference>
<dbReference type="Gene3D" id="2.60.120.260">
    <property type="entry name" value="Galactose-binding domain-like"/>
    <property type="match status" value="1"/>
</dbReference>
<feature type="transmembrane region" description="Helical" evidence="2">
    <location>
        <begin position="69"/>
        <end position="91"/>
    </location>
</feature>
<keyword evidence="5" id="KW-1185">Reference proteome</keyword>
<dbReference type="PROSITE" id="PS51352">
    <property type="entry name" value="THIOREDOXIN_2"/>
    <property type="match status" value="1"/>
</dbReference>
<dbReference type="PANTHER" id="PTHR42852:SF13">
    <property type="entry name" value="PROTEIN DIPZ"/>
    <property type="match status" value="1"/>
</dbReference>
<dbReference type="GO" id="GO:0016491">
    <property type="term" value="F:oxidoreductase activity"/>
    <property type="evidence" value="ECO:0007669"/>
    <property type="project" value="InterPro"/>
</dbReference>
<organism evidence="4 5">
    <name type="scientific">Arboricoccus pini</name>
    <dbReference type="NCBI Taxonomy" id="1963835"/>
    <lineage>
        <taxon>Bacteria</taxon>
        <taxon>Pseudomonadati</taxon>
        <taxon>Pseudomonadota</taxon>
        <taxon>Alphaproteobacteria</taxon>
        <taxon>Geminicoccales</taxon>
        <taxon>Geminicoccaceae</taxon>
        <taxon>Arboricoccus</taxon>
    </lineage>
</organism>
<gene>
    <name evidence="4" type="ORF">SAMN07250955_103310</name>
</gene>
<dbReference type="InterPro" id="IPR013766">
    <property type="entry name" value="Thioredoxin_domain"/>
</dbReference>
<feature type="transmembrane region" description="Helical" evidence="2">
    <location>
        <begin position="161"/>
        <end position="183"/>
    </location>
</feature>
<dbReference type="InterPro" id="IPR036249">
    <property type="entry name" value="Thioredoxin-like_sf"/>
</dbReference>
<reference evidence="4 5" key="1">
    <citation type="submission" date="2017-06" db="EMBL/GenBank/DDBJ databases">
        <authorList>
            <person name="Kim H.J."/>
            <person name="Triplett B.A."/>
        </authorList>
    </citation>
    <scope>NUCLEOTIDE SEQUENCE [LARGE SCALE GENOMIC DNA]</scope>
    <source>
        <strain evidence="4 5">B29T1</strain>
    </source>
</reference>
<evidence type="ECO:0000259" key="3">
    <source>
        <dbReference type="PROSITE" id="PS51352"/>
    </source>
</evidence>
<feature type="domain" description="Thioredoxin" evidence="3">
    <location>
        <begin position="271"/>
        <end position="422"/>
    </location>
</feature>
<evidence type="ECO:0000256" key="1">
    <source>
        <dbReference type="SAM" id="MobiDB-lite"/>
    </source>
</evidence>